<dbReference type="KEGG" id="foc:127749598"/>
<organism evidence="2 3">
    <name type="scientific">Frankliniella occidentalis</name>
    <name type="common">Western flower thrips</name>
    <name type="synonym">Euthrips occidentalis</name>
    <dbReference type="NCBI Taxonomy" id="133901"/>
    <lineage>
        <taxon>Eukaryota</taxon>
        <taxon>Metazoa</taxon>
        <taxon>Ecdysozoa</taxon>
        <taxon>Arthropoda</taxon>
        <taxon>Hexapoda</taxon>
        <taxon>Insecta</taxon>
        <taxon>Pterygota</taxon>
        <taxon>Neoptera</taxon>
        <taxon>Paraneoptera</taxon>
        <taxon>Thysanoptera</taxon>
        <taxon>Terebrantia</taxon>
        <taxon>Thripoidea</taxon>
        <taxon>Thripidae</taxon>
        <taxon>Frankliniella</taxon>
    </lineage>
</organism>
<gene>
    <name evidence="3" type="primary">LOC127749598</name>
</gene>
<protein>
    <submittedName>
        <fullName evidence="3">Uncharacterized protein LOC127749598</fullName>
    </submittedName>
</protein>
<dbReference type="GeneID" id="127749598"/>
<reference evidence="3" key="1">
    <citation type="submission" date="2025-08" db="UniProtKB">
        <authorList>
            <consortium name="RefSeq"/>
        </authorList>
    </citation>
    <scope>IDENTIFICATION</scope>
    <source>
        <tissue evidence="3">Whole organism</tissue>
    </source>
</reference>
<evidence type="ECO:0000256" key="1">
    <source>
        <dbReference type="SAM" id="MobiDB-lite"/>
    </source>
</evidence>
<dbReference type="Proteomes" id="UP000504606">
    <property type="component" value="Unplaced"/>
</dbReference>
<feature type="compositionally biased region" description="Low complexity" evidence="1">
    <location>
        <begin position="28"/>
        <end position="40"/>
    </location>
</feature>
<sequence>MRCVLTSREVDGLPDESVVYLERKSAAAAQAQPAQPVGEGAAEGVGEGVVNPAQHDGRRPLVPGIWLQPRDYSLGKIGATFKLPPFPVDVQYMLDMGMPLLPKHELDVAHAIRMKMEKLATDLYPQNTGKTSV</sequence>
<dbReference type="AlphaFoldDB" id="A0A9C6TXU7"/>
<feature type="region of interest" description="Disordered" evidence="1">
    <location>
        <begin position="28"/>
        <end position="62"/>
    </location>
</feature>
<accession>A0A9C6TXU7</accession>
<evidence type="ECO:0000313" key="3">
    <source>
        <dbReference type="RefSeq" id="XP_052124350.1"/>
    </source>
</evidence>
<proteinExistence type="predicted"/>
<evidence type="ECO:0000313" key="2">
    <source>
        <dbReference type="Proteomes" id="UP000504606"/>
    </source>
</evidence>
<keyword evidence="2" id="KW-1185">Reference proteome</keyword>
<dbReference type="RefSeq" id="XP_052124350.1">
    <property type="nucleotide sequence ID" value="XM_052268390.1"/>
</dbReference>
<name>A0A9C6TXU7_FRAOC</name>